<accession>A0A9X2BFG9</accession>
<keyword evidence="2" id="KW-1185">Reference proteome</keyword>
<gene>
    <name evidence="1" type="ORF">LCY76_02335</name>
</gene>
<name>A0A9X2BFG9_9BACL</name>
<sequence>MNRTLTEIELDCFDPGAAIFYCLENAAETILIAEESIFIQELKEVFNKYGQIYNEIEAVNDGVKIERCFFKGITIQRDRFNNTEIPDFSNVACQIDGCLEELYHILDIINTDWLLKEILEFEQILLEFGEKCRKAEMFFKDVPWFEKIFNPIVFYKTMIESGDPQYKNYFKKKLSLVAVIKPKSKKIHSTNRWNFSKTSYQSSAPLFEHGRSRNSIRVNKLFNPQGILLVGPYSRYK</sequence>
<dbReference type="Proteomes" id="UP001139011">
    <property type="component" value="Unassembled WGS sequence"/>
</dbReference>
<dbReference type="AlphaFoldDB" id="A0A9X2BFG9"/>
<proteinExistence type="predicted"/>
<reference evidence="1" key="1">
    <citation type="submission" date="2021-09" db="EMBL/GenBank/DDBJ databases">
        <title>Genome analysis of Fictibacillus sp. KIGAM418 isolated from marine sediment.</title>
        <authorList>
            <person name="Seo M.-J."/>
            <person name="Cho E.-S."/>
            <person name="Hwang C.Y."/>
        </authorList>
    </citation>
    <scope>NUCLEOTIDE SEQUENCE</scope>
    <source>
        <strain evidence="1">KIGAM418</strain>
    </source>
</reference>
<dbReference type="RefSeq" id="WP_248251287.1">
    <property type="nucleotide sequence ID" value="NZ_JAIWJX010000002.1"/>
</dbReference>
<comment type="caution">
    <text evidence="1">The sequence shown here is derived from an EMBL/GenBank/DDBJ whole genome shotgun (WGS) entry which is preliminary data.</text>
</comment>
<protein>
    <submittedName>
        <fullName evidence="1">Uncharacterized protein</fullName>
    </submittedName>
</protein>
<organism evidence="1 2">
    <name type="scientific">Fictibacillus marinisediminis</name>
    <dbReference type="NCBI Taxonomy" id="2878389"/>
    <lineage>
        <taxon>Bacteria</taxon>
        <taxon>Bacillati</taxon>
        <taxon>Bacillota</taxon>
        <taxon>Bacilli</taxon>
        <taxon>Bacillales</taxon>
        <taxon>Fictibacillaceae</taxon>
        <taxon>Fictibacillus</taxon>
    </lineage>
</organism>
<dbReference type="EMBL" id="JAIWJX010000002">
    <property type="protein sequence ID" value="MCK6255463.1"/>
    <property type="molecule type" value="Genomic_DNA"/>
</dbReference>
<evidence type="ECO:0000313" key="2">
    <source>
        <dbReference type="Proteomes" id="UP001139011"/>
    </source>
</evidence>
<evidence type="ECO:0000313" key="1">
    <source>
        <dbReference type="EMBL" id="MCK6255463.1"/>
    </source>
</evidence>